<feature type="non-terminal residue" evidence="8">
    <location>
        <position position="1"/>
    </location>
</feature>
<gene>
    <name evidence="8" type="ORF">S06H3_35078</name>
</gene>
<evidence type="ECO:0000259" key="7">
    <source>
        <dbReference type="PROSITE" id="PS50928"/>
    </source>
</evidence>
<evidence type="ECO:0000256" key="4">
    <source>
        <dbReference type="ARBA" id="ARBA00022692"/>
    </source>
</evidence>
<evidence type="ECO:0000256" key="5">
    <source>
        <dbReference type="ARBA" id="ARBA00022989"/>
    </source>
</evidence>
<protein>
    <recommendedName>
        <fullName evidence="7">ABC transmembrane type-1 domain-containing protein</fullName>
    </recommendedName>
</protein>
<dbReference type="PANTHER" id="PTHR43005">
    <property type="entry name" value="BLR7065 PROTEIN"/>
    <property type="match status" value="1"/>
</dbReference>
<evidence type="ECO:0000256" key="1">
    <source>
        <dbReference type="ARBA" id="ARBA00004651"/>
    </source>
</evidence>
<dbReference type="PANTHER" id="PTHR43005:SF1">
    <property type="entry name" value="SPERMIDINE_PUTRESCINE TRANSPORT SYSTEM PERMEASE PROTEIN"/>
    <property type="match status" value="1"/>
</dbReference>
<feature type="domain" description="ABC transmembrane type-1" evidence="7">
    <location>
        <begin position="1"/>
        <end position="71"/>
    </location>
</feature>
<dbReference type="GO" id="GO:0005886">
    <property type="term" value="C:plasma membrane"/>
    <property type="evidence" value="ECO:0007669"/>
    <property type="project" value="UniProtKB-SubCell"/>
</dbReference>
<dbReference type="AlphaFoldDB" id="X1N045"/>
<keyword evidence="3" id="KW-1003">Cell membrane</keyword>
<dbReference type="SUPFAM" id="SSF161098">
    <property type="entry name" value="MetI-like"/>
    <property type="match status" value="1"/>
</dbReference>
<keyword evidence="5" id="KW-1133">Transmembrane helix</keyword>
<evidence type="ECO:0000256" key="2">
    <source>
        <dbReference type="ARBA" id="ARBA00022448"/>
    </source>
</evidence>
<dbReference type="InterPro" id="IPR035906">
    <property type="entry name" value="MetI-like_sf"/>
</dbReference>
<keyword evidence="6" id="KW-0472">Membrane</keyword>
<reference evidence="8" key="1">
    <citation type="journal article" date="2014" name="Front. Microbiol.">
        <title>High frequency of phylogenetically diverse reductive dehalogenase-homologous genes in deep subseafloor sedimentary metagenomes.</title>
        <authorList>
            <person name="Kawai M."/>
            <person name="Futagami T."/>
            <person name="Toyoda A."/>
            <person name="Takaki Y."/>
            <person name="Nishi S."/>
            <person name="Hori S."/>
            <person name="Arai W."/>
            <person name="Tsubouchi T."/>
            <person name="Morono Y."/>
            <person name="Uchiyama I."/>
            <person name="Ito T."/>
            <person name="Fujiyama A."/>
            <person name="Inagaki F."/>
            <person name="Takami H."/>
        </authorList>
    </citation>
    <scope>NUCLEOTIDE SEQUENCE</scope>
    <source>
        <strain evidence="8">Expedition CK06-06</strain>
    </source>
</reference>
<sequence>GALNSLLYQIGIIDTYKIWLKDPFIALNLVIVANIWKETPIAVLMILAALQTFPEELYEASSIDGTNIFGK</sequence>
<evidence type="ECO:0000256" key="6">
    <source>
        <dbReference type="ARBA" id="ARBA00023136"/>
    </source>
</evidence>
<comment type="subcellular location">
    <subcellularLocation>
        <location evidence="1">Cell membrane</location>
        <topology evidence="1">Multi-pass membrane protein</topology>
    </subcellularLocation>
</comment>
<dbReference type="PROSITE" id="PS50928">
    <property type="entry name" value="ABC_TM1"/>
    <property type="match status" value="1"/>
</dbReference>
<dbReference type="InterPro" id="IPR000515">
    <property type="entry name" value="MetI-like"/>
</dbReference>
<evidence type="ECO:0000256" key="3">
    <source>
        <dbReference type="ARBA" id="ARBA00022475"/>
    </source>
</evidence>
<keyword evidence="4" id="KW-0812">Transmembrane</keyword>
<proteinExistence type="predicted"/>
<organism evidence="8">
    <name type="scientific">marine sediment metagenome</name>
    <dbReference type="NCBI Taxonomy" id="412755"/>
    <lineage>
        <taxon>unclassified sequences</taxon>
        <taxon>metagenomes</taxon>
        <taxon>ecological metagenomes</taxon>
    </lineage>
</organism>
<name>X1N045_9ZZZZ</name>
<dbReference type="GO" id="GO:0055085">
    <property type="term" value="P:transmembrane transport"/>
    <property type="evidence" value="ECO:0007669"/>
    <property type="project" value="InterPro"/>
</dbReference>
<evidence type="ECO:0000313" key="8">
    <source>
        <dbReference type="EMBL" id="GAI20260.1"/>
    </source>
</evidence>
<accession>X1N045</accession>
<dbReference type="Gene3D" id="1.10.3720.10">
    <property type="entry name" value="MetI-like"/>
    <property type="match status" value="1"/>
</dbReference>
<dbReference type="EMBL" id="BARV01021132">
    <property type="protein sequence ID" value="GAI20260.1"/>
    <property type="molecule type" value="Genomic_DNA"/>
</dbReference>
<keyword evidence="2" id="KW-0813">Transport</keyword>
<comment type="caution">
    <text evidence="8">The sequence shown here is derived from an EMBL/GenBank/DDBJ whole genome shotgun (WGS) entry which is preliminary data.</text>
</comment>